<reference evidence="1" key="1">
    <citation type="submission" date="2018-05" db="EMBL/GenBank/DDBJ databases">
        <authorList>
            <person name="Lanie J.A."/>
            <person name="Ng W.-L."/>
            <person name="Kazmierczak K.M."/>
            <person name="Andrzejewski T.M."/>
            <person name="Davidsen T.M."/>
            <person name="Wayne K.J."/>
            <person name="Tettelin H."/>
            <person name="Glass J.I."/>
            <person name="Rusch D."/>
            <person name="Podicherti R."/>
            <person name="Tsui H.-C.T."/>
            <person name="Winkler M.E."/>
        </authorList>
    </citation>
    <scope>NUCLEOTIDE SEQUENCE</scope>
</reference>
<gene>
    <name evidence="1" type="ORF">METZ01_LOCUS71557</name>
</gene>
<evidence type="ECO:0000313" key="1">
    <source>
        <dbReference type="EMBL" id="SVA18703.1"/>
    </source>
</evidence>
<name>A0A381TX19_9ZZZZ</name>
<protein>
    <submittedName>
        <fullName evidence="1">Uncharacterized protein</fullName>
    </submittedName>
</protein>
<dbReference type="AlphaFoldDB" id="A0A381TX19"/>
<dbReference type="EMBL" id="UINC01005048">
    <property type="protein sequence ID" value="SVA18703.1"/>
    <property type="molecule type" value="Genomic_DNA"/>
</dbReference>
<proteinExistence type="predicted"/>
<organism evidence="1">
    <name type="scientific">marine metagenome</name>
    <dbReference type="NCBI Taxonomy" id="408172"/>
    <lineage>
        <taxon>unclassified sequences</taxon>
        <taxon>metagenomes</taxon>
        <taxon>ecological metagenomes</taxon>
    </lineage>
</organism>
<sequence length="57" mass="6809">MILRNADGVDTFCTIAIYIYIYYDDNLRSISHILNQGSQDRYYIQKLMTLKILQFIE</sequence>
<accession>A0A381TX19</accession>